<evidence type="ECO:0000256" key="15">
    <source>
        <dbReference type="ARBA" id="ARBA00023214"/>
    </source>
</evidence>
<keyword evidence="12 25" id="KW-0675">Receptor</keyword>
<evidence type="ECO:0000256" key="6">
    <source>
        <dbReference type="ARBA" id="ARBA00022729"/>
    </source>
</evidence>
<evidence type="ECO:0000256" key="7">
    <source>
        <dbReference type="ARBA" id="ARBA00022989"/>
    </source>
</evidence>
<dbReference type="PRINTS" id="PR01079">
    <property type="entry name" value="GABAARALPHA"/>
</dbReference>
<dbReference type="InterPro" id="IPR006029">
    <property type="entry name" value="Neurotrans-gated_channel_TM"/>
</dbReference>
<dbReference type="GO" id="GO:0005254">
    <property type="term" value="F:chloride channel activity"/>
    <property type="evidence" value="ECO:0007669"/>
    <property type="project" value="UniProtKB-KW"/>
</dbReference>
<keyword evidence="13" id="KW-0869">Chloride channel</keyword>
<feature type="compositionally biased region" description="Basic and acidic residues" evidence="22">
    <location>
        <begin position="440"/>
        <end position="454"/>
    </location>
</feature>
<keyword evidence="6" id="KW-0732">Signal</keyword>
<evidence type="ECO:0000313" key="26">
    <source>
        <dbReference type="Proteomes" id="UP000281406"/>
    </source>
</evidence>
<dbReference type="GO" id="GO:0004890">
    <property type="term" value="F:GABA-A receptor activity"/>
    <property type="evidence" value="ECO:0007669"/>
    <property type="project" value="InterPro"/>
</dbReference>
<dbReference type="PANTHER" id="PTHR18945">
    <property type="entry name" value="NEUROTRANSMITTER GATED ION CHANNEL"/>
    <property type="match status" value="1"/>
</dbReference>
<evidence type="ECO:0000256" key="4">
    <source>
        <dbReference type="ARBA" id="ARBA00022475"/>
    </source>
</evidence>
<evidence type="ECO:0000259" key="24">
    <source>
        <dbReference type="Pfam" id="PF02932"/>
    </source>
</evidence>
<dbReference type="AlphaFoldDB" id="A0A3N0XUE2"/>
<sequence length="499" mass="55995">MLLSDGEHESVELVKAFNSLCSLTRSPKRRLKEYTIDVFFRQSWKDERLKFKGPMAVLRLNNLMASKIWTPDTFFHNGKKSVAHNMTMPNKLLRITEEGTLLYTMRLTVRAECPMHLEDFPMDAHACPLKFGSYAYTKAEVVYVWTRGAAQSVVVADDGSRLNQYDLMGQTVDSGVVQSSTAEILSQTLSLPTQPAIPMTGVAMLPQRQQNREHGIRVSVPPVTRLQHHRLGQPLAVFPLPRCPNSAAPRSPSAARAPNSMSLLPPGFRHQCNTVREYVVMKTHFHLKRKIGYFVIQTYLPCIMTVILSQVSFWLNRESVPARTVFGVTTVLTMTTLSISARNSLPKVAYATAMDWFIAVCYAFVFSALIEFATVNYFTKRGYAWDGKSVVPEKQKKKKESLLKKNNTYTAATATAFAPNIARDPGLATIAKSAPPPPTEPKEEPKPKPPEAKKTFNSVSKIDRIARIAFPLLFGTFNLVYWATYLNKKPKLQGALQPH</sequence>
<keyword evidence="3 21" id="KW-0813">Transport</keyword>
<proteinExistence type="inferred from homology"/>
<evidence type="ECO:0000256" key="1">
    <source>
        <dbReference type="ARBA" id="ARBA00005934"/>
    </source>
</evidence>
<evidence type="ECO:0000256" key="11">
    <source>
        <dbReference type="ARBA" id="ARBA00023157"/>
    </source>
</evidence>
<evidence type="ECO:0000256" key="20">
    <source>
        <dbReference type="ARBA" id="ARBA00034104"/>
    </source>
</evidence>
<feature type="transmembrane region" description="Helical" evidence="21">
    <location>
        <begin position="465"/>
        <end position="483"/>
    </location>
</feature>
<dbReference type="OrthoDB" id="203862at2759"/>
<evidence type="ECO:0000256" key="21">
    <source>
        <dbReference type="RuleBase" id="RU000687"/>
    </source>
</evidence>
<dbReference type="GO" id="GO:0005230">
    <property type="term" value="F:extracellular ligand-gated monoatomic ion channel activity"/>
    <property type="evidence" value="ECO:0007669"/>
    <property type="project" value="InterPro"/>
</dbReference>
<evidence type="ECO:0000256" key="13">
    <source>
        <dbReference type="ARBA" id="ARBA00023173"/>
    </source>
</evidence>
<keyword evidence="11" id="KW-1015">Disulfide bond</keyword>
<evidence type="ECO:0000256" key="12">
    <source>
        <dbReference type="ARBA" id="ARBA00023170"/>
    </source>
</evidence>
<gene>
    <name evidence="25" type="ORF">DPX16_21425</name>
</gene>
<evidence type="ECO:0000256" key="5">
    <source>
        <dbReference type="ARBA" id="ARBA00022692"/>
    </source>
</evidence>
<accession>A0A3N0XUE2</accession>
<comment type="subcellular location">
    <subcellularLocation>
        <location evidence="20">Postsynaptic cell membrane</location>
        <topology evidence="20">Multi-pass membrane protein</topology>
    </subcellularLocation>
</comment>
<keyword evidence="9 21" id="KW-0406">Ion transport</keyword>
<feature type="transmembrane region" description="Helical" evidence="21">
    <location>
        <begin position="321"/>
        <end position="341"/>
    </location>
</feature>
<feature type="domain" description="Neurotransmitter-gated ion-channel ligand-binding" evidence="23">
    <location>
        <begin position="31"/>
        <end position="176"/>
    </location>
</feature>
<comment type="similarity">
    <text evidence="1">Belongs to the ligand-gated ion channel (TC 1.A.9) family. Gamma-aminobutyric acid receptor (TC 1.A.9.5) subfamily. GABRA1 sub-subfamily.</text>
</comment>
<dbReference type="InterPro" id="IPR036734">
    <property type="entry name" value="Neur_chan_lig-bd_sf"/>
</dbReference>
<evidence type="ECO:0000256" key="16">
    <source>
        <dbReference type="ARBA" id="ARBA00023257"/>
    </source>
</evidence>
<keyword evidence="26" id="KW-1185">Reference proteome</keyword>
<keyword evidence="14" id="KW-0325">Glycoprotein</keyword>
<dbReference type="InterPro" id="IPR006201">
    <property type="entry name" value="Neur_channel"/>
</dbReference>
<name>A0A3N0XUE2_ANAGA</name>
<evidence type="ECO:0000256" key="14">
    <source>
        <dbReference type="ARBA" id="ARBA00023180"/>
    </source>
</evidence>
<dbReference type="Proteomes" id="UP000281406">
    <property type="component" value="Unassembled WGS sequence"/>
</dbReference>
<dbReference type="Pfam" id="PF02931">
    <property type="entry name" value="Neur_chan_LBD"/>
    <property type="match status" value="1"/>
</dbReference>
<dbReference type="Gene3D" id="1.20.58.390">
    <property type="entry name" value="Neurotransmitter-gated ion-channel transmembrane domain"/>
    <property type="match status" value="1"/>
</dbReference>
<evidence type="ECO:0000256" key="8">
    <source>
        <dbReference type="ARBA" id="ARBA00023018"/>
    </source>
</evidence>
<dbReference type="SUPFAM" id="SSF63712">
    <property type="entry name" value="Nicotinic receptor ligand binding domain-like"/>
    <property type="match status" value="1"/>
</dbReference>
<dbReference type="InterPro" id="IPR036719">
    <property type="entry name" value="Neuro-gated_channel_TM_sf"/>
</dbReference>
<keyword evidence="18 21" id="KW-0407">Ion channel</keyword>
<keyword evidence="5 21" id="KW-0812">Transmembrane</keyword>
<dbReference type="Pfam" id="PF02932">
    <property type="entry name" value="Neur_chan_memb"/>
    <property type="match status" value="1"/>
</dbReference>
<evidence type="ECO:0000256" key="18">
    <source>
        <dbReference type="ARBA" id="ARBA00023303"/>
    </source>
</evidence>
<feature type="region of interest" description="Disordered" evidence="22">
    <location>
        <begin position="428"/>
        <end position="454"/>
    </location>
</feature>
<evidence type="ECO:0000256" key="3">
    <source>
        <dbReference type="ARBA" id="ARBA00022448"/>
    </source>
</evidence>
<evidence type="ECO:0000256" key="10">
    <source>
        <dbReference type="ARBA" id="ARBA00023136"/>
    </source>
</evidence>
<dbReference type="InterPro" id="IPR006202">
    <property type="entry name" value="Neur_chan_lig-bd"/>
</dbReference>
<evidence type="ECO:0000256" key="19">
    <source>
        <dbReference type="ARBA" id="ARBA00033008"/>
    </source>
</evidence>
<dbReference type="PRINTS" id="PR00253">
    <property type="entry name" value="GABAARECEPTR"/>
</dbReference>
<evidence type="ECO:0000256" key="22">
    <source>
        <dbReference type="SAM" id="MobiDB-lite"/>
    </source>
</evidence>
<protein>
    <recommendedName>
        <fullName evidence="2">Gamma-aminobutyric acid receptor subunit alpha-1</fullName>
    </recommendedName>
    <alternativeName>
        <fullName evidence="19">GABA(A) receptor subunit alpha-1</fullName>
    </alternativeName>
</protein>
<feature type="domain" description="Neurotransmitter-gated ion-channel transmembrane" evidence="24">
    <location>
        <begin position="298"/>
        <end position="385"/>
    </location>
</feature>
<dbReference type="FunFam" id="1.20.58.390:FF:000002">
    <property type="entry name" value="Putative gamma-aminobutyric acid receptor subunit alpha-5"/>
    <property type="match status" value="1"/>
</dbReference>
<keyword evidence="4" id="KW-1003">Cell membrane</keyword>
<keyword evidence="8" id="KW-0770">Synapse</keyword>
<evidence type="ECO:0000256" key="9">
    <source>
        <dbReference type="ARBA" id="ARBA00023065"/>
    </source>
</evidence>
<keyword evidence="15" id="KW-0868">Chloride</keyword>
<dbReference type="GO" id="GO:0045211">
    <property type="term" value="C:postsynaptic membrane"/>
    <property type="evidence" value="ECO:0007669"/>
    <property type="project" value="UniProtKB-SubCell"/>
</dbReference>
<keyword evidence="17" id="KW-1071">Ligand-gated ion channel</keyword>
<evidence type="ECO:0000259" key="23">
    <source>
        <dbReference type="Pfam" id="PF02931"/>
    </source>
</evidence>
<keyword evidence="7 21" id="KW-1133">Transmembrane helix</keyword>
<dbReference type="PRINTS" id="PR00252">
    <property type="entry name" value="NRIONCHANNEL"/>
</dbReference>
<dbReference type="PRINTS" id="PR01614">
    <property type="entry name" value="GABAARALPHA1"/>
</dbReference>
<dbReference type="GO" id="GO:0007214">
    <property type="term" value="P:gamma-aminobutyric acid signaling pathway"/>
    <property type="evidence" value="ECO:0007669"/>
    <property type="project" value="InterPro"/>
</dbReference>
<evidence type="ECO:0000256" key="2">
    <source>
        <dbReference type="ARBA" id="ARBA00017966"/>
    </source>
</evidence>
<dbReference type="SUPFAM" id="SSF90112">
    <property type="entry name" value="Neurotransmitter-gated ion-channel transmembrane pore"/>
    <property type="match status" value="1"/>
</dbReference>
<dbReference type="GO" id="GO:0034707">
    <property type="term" value="C:chloride channel complex"/>
    <property type="evidence" value="ECO:0007669"/>
    <property type="project" value="UniProtKB-KW"/>
</dbReference>
<dbReference type="CDD" id="cd19052">
    <property type="entry name" value="LGIC_TM_GABAAR_alpha"/>
    <property type="match status" value="1"/>
</dbReference>
<feature type="transmembrane region" description="Helical" evidence="21">
    <location>
        <begin position="291"/>
        <end position="315"/>
    </location>
</feature>
<evidence type="ECO:0000313" key="25">
    <source>
        <dbReference type="EMBL" id="ROJ62439.1"/>
    </source>
</evidence>
<evidence type="ECO:0000256" key="17">
    <source>
        <dbReference type="ARBA" id="ARBA00023286"/>
    </source>
</evidence>
<organism evidence="25 26">
    <name type="scientific">Anabarilius grahami</name>
    <name type="common">Kanglang fish</name>
    <name type="synonym">Barilius grahami</name>
    <dbReference type="NCBI Taxonomy" id="495550"/>
    <lineage>
        <taxon>Eukaryota</taxon>
        <taxon>Metazoa</taxon>
        <taxon>Chordata</taxon>
        <taxon>Craniata</taxon>
        <taxon>Vertebrata</taxon>
        <taxon>Euteleostomi</taxon>
        <taxon>Actinopterygii</taxon>
        <taxon>Neopterygii</taxon>
        <taxon>Teleostei</taxon>
        <taxon>Ostariophysi</taxon>
        <taxon>Cypriniformes</taxon>
        <taxon>Xenocyprididae</taxon>
        <taxon>Xenocypridinae</taxon>
        <taxon>Xenocypridinae incertae sedis</taxon>
        <taxon>Anabarilius</taxon>
    </lineage>
</organism>
<dbReference type="Gene3D" id="2.70.170.10">
    <property type="entry name" value="Neurotransmitter-gated ion-channel ligand-binding domain"/>
    <property type="match status" value="1"/>
</dbReference>
<dbReference type="PROSITE" id="PS00236">
    <property type="entry name" value="NEUROTR_ION_CHANNEL"/>
    <property type="match status" value="1"/>
</dbReference>
<feature type="transmembrane region" description="Helical" evidence="21">
    <location>
        <begin position="348"/>
        <end position="370"/>
    </location>
</feature>
<keyword evidence="10 21" id="KW-0472">Membrane</keyword>
<dbReference type="InterPro" id="IPR047024">
    <property type="entry name" value="Gabra-1-6_TM"/>
</dbReference>
<dbReference type="EMBL" id="RJVU01059915">
    <property type="protein sequence ID" value="ROJ62439.1"/>
    <property type="molecule type" value="Genomic_DNA"/>
</dbReference>
<reference evidence="25 26" key="1">
    <citation type="submission" date="2018-10" db="EMBL/GenBank/DDBJ databases">
        <title>Genome assembly for a Yunnan-Guizhou Plateau 3E fish, Anabarilius grahami (Regan), and its evolutionary and genetic applications.</title>
        <authorList>
            <person name="Jiang W."/>
        </authorList>
    </citation>
    <scope>NUCLEOTIDE SEQUENCE [LARGE SCALE GENOMIC DNA]</scope>
    <source>
        <strain evidence="25">AG-KIZ</strain>
        <tissue evidence="25">Muscle</tissue>
    </source>
</reference>
<dbReference type="InterPro" id="IPR018000">
    <property type="entry name" value="Neurotransmitter_ion_chnl_CS"/>
</dbReference>
<keyword evidence="16" id="KW-0628">Postsynaptic cell membrane</keyword>
<dbReference type="InterPro" id="IPR001390">
    <property type="entry name" value="GABAAa_rcpt"/>
</dbReference>
<dbReference type="InterPro" id="IPR038050">
    <property type="entry name" value="Neuro_actylchol_rec"/>
</dbReference>
<dbReference type="InterPro" id="IPR005431">
    <property type="entry name" value="GABBAa1_rcpt"/>
</dbReference>
<comment type="caution">
    <text evidence="25">The sequence shown here is derived from an EMBL/GenBank/DDBJ whole genome shotgun (WGS) entry which is preliminary data.</text>
</comment>
<dbReference type="InterPro" id="IPR006028">
    <property type="entry name" value="GABAA/Glycine_rcpt"/>
</dbReference>